<evidence type="ECO:0000256" key="1">
    <source>
        <dbReference type="ARBA" id="ARBA00022729"/>
    </source>
</evidence>
<feature type="domain" description="BON" evidence="2">
    <location>
        <begin position="3"/>
        <end position="71"/>
    </location>
</feature>
<dbReference type="EMBL" id="LAPV01000134">
    <property type="protein sequence ID" value="KKC32474.1"/>
    <property type="molecule type" value="Genomic_DNA"/>
</dbReference>
<name>A0A0F5PXB2_9HYPH</name>
<evidence type="ECO:0000313" key="6">
    <source>
        <dbReference type="Proteomes" id="UP000182258"/>
    </source>
</evidence>
<sequence length="216" mass="23441">MPTDHQLQLDVLEQLDCDPSINSSHIGVAVRDGVVVLTGHVQNFGEKGAADTAAGIVHGVRGVVDEITVDWPGHRTTGDETIADRVSVRLSTNRSVPLDRIHIVLEDGIVTLSGDVDWHYQLDAIESDMMALDCIRVLQNRIKIRPPVKVGAVRKRVRDALSRISPLDAAKVIVKTQGSSVRLSGSVNSWHEREIAETVARSVSGVSTVDNQILVP</sequence>
<dbReference type="SMART" id="SM00749">
    <property type="entry name" value="BON"/>
    <property type="match status" value="2"/>
</dbReference>
<keyword evidence="1" id="KW-0732">Signal</keyword>
<gene>
    <name evidence="4" type="ORF">SAMN04488059_102316</name>
    <name evidence="3" type="ORF">WH91_13785</name>
</gene>
<dbReference type="EMBL" id="FOMB01000002">
    <property type="protein sequence ID" value="SFC15531.1"/>
    <property type="molecule type" value="Genomic_DNA"/>
</dbReference>
<reference evidence="3 5" key="1">
    <citation type="submission" date="2015-03" db="EMBL/GenBank/DDBJ databases">
        <authorList>
            <person name="Lepp D."/>
            <person name="Hassan Y.I."/>
            <person name="Li X.-Z."/>
            <person name="Zhou T."/>
        </authorList>
    </citation>
    <scope>NUCLEOTIDE SEQUENCE [LARGE SCALE GENOMIC DNA]</scope>
    <source>
        <strain evidence="3 5">Cr7-05</strain>
    </source>
</reference>
<dbReference type="PANTHER" id="PTHR34606">
    <property type="entry name" value="BON DOMAIN-CONTAINING PROTEIN"/>
    <property type="match status" value="1"/>
</dbReference>
<dbReference type="Proteomes" id="UP000033519">
    <property type="component" value="Unassembled WGS sequence"/>
</dbReference>
<dbReference type="PROSITE" id="PS50914">
    <property type="entry name" value="BON"/>
    <property type="match status" value="3"/>
</dbReference>
<accession>A0A0F5PXB2</accession>
<evidence type="ECO:0000259" key="2">
    <source>
        <dbReference type="PROSITE" id="PS50914"/>
    </source>
</evidence>
<dbReference type="Gene3D" id="3.30.1340.30">
    <property type="match status" value="3"/>
</dbReference>
<reference evidence="4 6" key="2">
    <citation type="submission" date="2016-10" db="EMBL/GenBank/DDBJ databases">
        <authorList>
            <person name="de Groot N.N."/>
        </authorList>
    </citation>
    <scope>NUCLEOTIDE SEQUENCE [LARGE SCALE GENOMIC DNA]</scope>
    <source>
        <strain evidence="4 6">CGMCC 1.10210</strain>
    </source>
</reference>
<dbReference type="AlphaFoldDB" id="A0A0F5PXB2"/>
<dbReference type="InterPro" id="IPR007055">
    <property type="entry name" value="BON_dom"/>
</dbReference>
<dbReference type="InterPro" id="IPR014004">
    <property type="entry name" value="Transpt-assoc_nodulatn_dom_bac"/>
</dbReference>
<feature type="domain" description="BON" evidence="2">
    <location>
        <begin position="149"/>
        <end position="216"/>
    </location>
</feature>
<evidence type="ECO:0000313" key="5">
    <source>
        <dbReference type="Proteomes" id="UP000033519"/>
    </source>
</evidence>
<dbReference type="Pfam" id="PF04972">
    <property type="entry name" value="BON"/>
    <property type="match status" value="3"/>
</dbReference>
<dbReference type="OrthoDB" id="870892at2"/>
<dbReference type="PATRIC" id="fig|728005.3.peg.928"/>
<protein>
    <submittedName>
        <fullName evidence="4">Osmotically-inducible protein OsmY, contains BON domain</fullName>
    </submittedName>
</protein>
<dbReference type="STRING" id="728005.SAMN04488059_102316"/>
<feature type="domain" description="BON" evidence="2">
    <location>
        <begin position="78"/>
        <end position="146"/>
    </location>
</feature>
<organism evidence="4 6">
    <name type="scientific">Devosia psychrophila</name>
    <dbReference type="NCBI Taxonomy" id="728005"/>
    <lineage>
        <taxon>Bacteria</taxon>
        <taxon>Pseudomonadati</taxon>
        <taxon>Pseudomonadota</taxon>
        <taxon>Alphaproteobacteria</taxon>
        <taxon>Hyphomicrobiales</taxon>
        <taxon>Devosiaceae</taxon>
        <taxon>Devosia</taxon>
    </lineage>
</organism>
<dbReference type="Proteomes" id="UP000182258">
    <property type="component" value="Unassembled WGS sequence"/>
</dbReference>
<dbReference type="InterPro" id="IPR051686">
    <property type="entry name" value="Lipoprotein_DolP"/>
</dbReference>
<evidence type="ECO:0000313" key="3">
    <source>
        <dbReference type="EMBL" id="KKC32474.1"/>
    </source>
</evidence>
<dbReference type="PANTHER" id="PTHR34606:SF4">
    <property type="entry name" value="OUTER MEMBRANE LIPOPROTEIN DOLP"/>
    <property type="match status" value="1"/>
</dbReference>
<dbReference type="RefSeq" id="WP_046171686.1">
    <property type="nucleotide sequence ID" value="NZ_FOMB01000002.1"/>
</dbReference>
<proteinExistence type="predicted"/>
<keyword evidence="5" id="KW-1185">Reference proteome</keyword>
<evidence type="ECO:0000313" key="4">
    <source>
        <dbReference type="EMBL" id="SFC15531.1"/>
    </source>
</evidence>